<keyword evidence="1" id="KW-0812">Transmembrane</keyword>
<dbReference type="EMBL" id="MTBO01000010">
    <property type="protein sequence ID" value="OSI17479.1"/>
    <property type="molecule type" value="Genomic_DNA"/>
</dbReference>
<feature type="transmembrane region" description="Helical" evidence="1">
    <location>
        <begin position="80"/>
        <end position="102"/>
    </location>
</feature>
<organism evidence="2 3">
    <name type="scientific">Neisseria dentiae</name>
    <dbReference type="NCBI Taxonomy" id="194197"/>
    <lineage>
        <taxon>Bacteria</taxon>
        <taxon>Pseudomonadati</taxon>
        <taxon>Pseudomonadota</taxon>
        <taxon>Betaproteobacteria</taxon>
        <taxon>Neisseriales</taxon>
        <taxon>Neisseriaceae</taxon>
        <taxon>Neisseria</taxon>
    </lineage>
</organism>
<keyword evidence="3" id="KW-1185">Reference proteome</keyword>
<dbReference type="STRING" id="194197.BWD09_05690"/>
<sequence length="172" mass="19524">MRRNNNKVDSFWLGAGAWGTAFAFIVYLFYQPFDLKEGVFHLTLAAAALAALPVFIANKKKQKPPAKTKLRSRNLHTAKSLFRAWSDMAAMFFVVVLAADWLSLRFAQEHTIQARIDGIHYRRKSCDKWRLVLETGIRVSVCRQGSGSVGDAITVKVRETFLGYEVKKVRTE</sequence>
<keyword evidence="1" id="KW-0472">Membrane</keyword>
<keyword evidence="1" id="KW-1133">Transmembrane helix</keyword>
<comment type="caution">
    <text evidence="2">The sequence shown here is derived from an EMBL/GenBank/DDBJ whole genome shotgun (WGS) entry which is preliminary data.</text>
</comment>
<dbReference type="AlphaFoldDB" id="A0A1X3DC09"/>
<dbReference type="Proteomes" id="UP000193118">
    <property type="component" value="Unassembled WGS sequence"/>
</dbReference>
<feature type="transmembrane region" description="Helical" evidence="1">
    <location>
        <begin position="39"/>
        <end position="59"/>
    </location>
</feature>
<gene>
    <name evidence="2" type="ORF">BWD09_05690</name>
</gene>
<name>A0A1X3DC09_9NEIS</name>
<proteinExistence type="predicted"/>
<reference evidence="3" key="1">
    <citation type="submission" date="2017-01" db="EMBL/GenBank/DDBJ databases">
        <authorList>
            <person name="Wolfgang W.J."/>
            <person name="Cole J."/>
            <person name="Wroblewski D."/>
            <person name="Mcginnis J."/>
            <person name="Musser K.A."/>
        </authorList>
    </citation>
    <scope>NUCLEOTIDE SEQUENCE [LARGE SCALE GENOMIC DNA]</scope>
    <source>
        <strain evidence="3">DSM 19151</strain>
    </source>
</reference>
<evidence type="ECO:0000313" key="2">
    <source>
        <dbReference type="EMBL" id="OSI17479.1"/>
    </source>
</evidence>
<feature type="transmembrane region" description="Helical" evidence="1">
    <location>
        <begin position="12"/>
        <end position="33"/>
    </location>
</feature>
<accession>A0A1X3DC09</accession>
<evidence type="ECO:0000256" key="1">
    <source>
        <dbReference type="SAM" id="Phobius"/>
    </source>
</evidence>
<evidence type="ECO:0000313" key="3">
    <source>
        <dbReference type="Proteomes" id="UP000193118"/>
    </source>
</evidence>
<protein>
    <submittedName>
        <fullName evidence="2">Uncharacterized protein</fullName>
    </submittedName>
</protein>